<dbReference type="Gene3D" id="3.30.1520.10">
    <property type="entry name" value="Phox-like domain"/>
    <property type="match status" value="2"/>
</dbReference>
<dbReference type="PROSITE" id="PS50195">
    <property type="entry name" value="PX"/>
    <property type="match status" value="2"/>
</dbReference>
<dbReference type="InParanoid" id="A0A0V0QFN2"/>
<dbReference type="OMA" id="ISHSYCS"/>
<organism evidence="2 3">
    <name type="scientific">Pseudocohnilembus persalinus</name>
    <name type="common">Ciliate</name>
    <dbReference type="NCBI Taxonomy" id="266149"/>
    <lineage>
        <taxon>Eukaryota</taxon>
        <taxon>Sar</taxon>
        <taxon>Alveolata</taxon>
        <taxon>Ciliophora</taxon>
        <taxon>Intramacronucleata</taxon>
        <taxon>Oligohymenophorea</taxon>
        <taxon>Scuticociliatia</taxon>
        <taxon>Philasterida</taxon>
        <taxon>Pseudocohnilembidae</taxon>
        <taxon>Pseudocohnilembus</taxon>
    </lineage>
</organism>
<dbReference type="PANTHER" id="PTHR12431:SF14">
    <property type="entry name" value="LD15323P"/>
    <property type="match status" value="1"/>
</dbReference>
<dbReference type="OrthoDB" id="5772781at2759"/>
<dbReference type="InterPro" id="IPR036871">
    <property type="entry name" value="PX_dom_sf"/>
</dbReference>
<reference evidence="2 3" key="1">
    <citation type="journal article" date="2015" name="Sci. Rep.">
        <title>Genome of the facultative scuticociliatosis pathogen Pseudocohnilembus persalinus provides insight into its virulence through horizontal gene transfer.</title>
        <authorList>
            <person name="Xiong J."/>
            <person name="Wang G."/>
            <person name="Cheng J."/>
            <person name="Tian M."/>
            <person name="Pan X."/>
            <person name="Warren A."/>
            <person name="Jiang C."/>
            <person name="Yuan D."/>
            <person name="Miao W."/>
        </authorList>
    </citation>
    <scope>NUCLEOTIDE SEQUENCE [LARGE SCALE GENOMIC DNA]</scope>
    <source>
        <strain evidence="2">36N120E</strain>
    </source>
</reference>
<comment type="caution">
    <text evidence="2">The sequence shown here is derived from an EMBL/GenBank/DDBJ whole genome shotgun (WGS) entry which is preliminary data.</text>
</comment>
<evidence type="ECO:0000313" key="2">
    <source>
        <dbReference type="EMBL" id="KRX00972.1"/>
    </source>
</evidence>
<dbReference type="GO" id="GO:0006886">
    <property type="term" value="P:intracellular protein transport"/>
    <property type="evidence" value="ECO:0007669"/>
    <property type="project" value="TreeGrafter"/>
</dbReference>
<dbReference type="GO" id="GO:0005769">
    <property type="term" value="C:early endosome"/>
    <property type="evidence" value="ECO:0007669"/>
    <property type="project" value="TreeGrafter"/>
</dbReference>
<dbReference type="CDD" id="cd06093">
    <property type="entry name" value="PX_domain"/>
    <property type="match status" value="2"/>
</dbReference>
<gene>
    <name evidence="2" type="ORF">PPERSA_09578</name>
</gene>
<dbReference type="SMART" id="SM00312">
    <property type="entry name" value="PX"/>
    <property type="match status" value="2"/>
</dbReference>
<name>A0A0V0QFN2_PSEPJ</name>
<evidence type="ECO:0000259" key="1">
    <source>
        <dbReference type="PROSITE" id="PS50195"/>
    </source>
</evidence>
<dbReference type="Proteomes" id="UP000054937">
    <property type="component" value="Unassembled WGS sequence"/>
</dbReference>
<dbReference type="InterPro" id="IPR001683">
    <property type="entry name" value="PX_dom"/>
</dbReference>
<sequence length="430" mass="51355">MENRYIAKITSYQVQDSDKVTYSIIVNDTAKQSIFTSKFRYSELKNIHEKLKKYITKYKIGGGAIQLPHYPGSKLFGSTNKNEEAIIERKNDIELYLNELLQVKKLWALKIMEQLIGPPNCQDDRFLDEYFKEEEKEIQQINPILENNSQMQGGYYKVNIESFCREEDTIKYFFKFYDLDNKITWECKYRYSELKGIHERLQKEAKNTKIIPKFPGKQLFSITNEDKQEIYNRRDNLQNYVNQLLADPQLLELPIIQYLLRDSKINSEGNEMELRELQFKFIMKKLKMKREQAKQFIIQSDLKGFQNIKEYTNEYVQKNQISSFIDNRNSSIKSSITTLKPITEENERLDNNKNNYNFYKNQNIQENQNNSPTLVNKPIRRNTFQLKNKLQQQLQTTDTETQQIQQNIIYEENMSNEQQQNIQNNNLQNE</sequence>
<dbReference type="GO" id="GO:0035091">
    <property type="term" value="F:phosphatidylinositol binding"/>
    <property type="evidence" value="ECO:0007669"/>
    <property type="project" value="InterPro"/>
</dbReference>
<dbReference type="AlphaFoldDB" id="A0A0V0QFN2"/>
<protein>
    <submittedName>
        <fullName evidence="2">Phox homologous domain</fullName>
    </submittedName>
</protein>
<accession>A0A0V0QFN2</accession>
<dbReference type="GO" id="GO:0032456">
    <property type="term" value="P:endocytic recycling"/>
    <property type="evidence" value="ECO:0007669"/>
    <property type="project" value="TreeGrafter"/>
</dbReference>
<keyword evidence="3" id="KW-1185">Reference proteome</keyword>
<dbReference type="PANTHER" id="PTHR12431">
    <property type="entry name" value="SORTING NEXIN 17 AND 27"/>
    <property type="match status" value="1"/>
</dbReference>
<feature type="domain" description="PX" evidence="1">
    <location>
        <begin position="1"/>
        <end position="138"/>
    </location>
</feature>
<dbReference type="Pfam" id="PF00787">
    <property type="entry name" value="PX"/>
    <property type="match status" value="2"/>
</dbReference>
<feature type="domain" description="PX" evidence="1">
    <location>
        <begin position="134"/>
        <end position="267"/>
    </location>
</feature>
<evidence type="ECO:0000313" key="3">
    <source>
        <dbReference type="Proteomes" id="UP000054937"/>
    </source>
</evidence>
<proteinExistence type="predicted"/>
<dbReference type="EMBL" id="LDAU01000180">
    <property type="protein sequence ID" value="KRX00972.1"/>
    <property type="molecule type" value="Genomic_DNA"/>
</dbReference>
<dbReference type="SUPFAM" id="SSF64268">
    <property type="entry name" value="PX domain"/>
    <property type="match status" value="2"/>
</dbReference>